<dbReference type="OrthoDB" id="9792500at2"/>
<evidence type="ECO:0000256" key="1">
    <source>
        <dbReference type="ARBA" id="ARBA00004496"/>
    </source>
</evidence>
<comment type="subunit">
    <text evidence="3">Homodimer.</text>
</comment>
<evidence type="ECO:0000313" key="8">
    <source>
        <dbReference type="Proteomes" id="UP000006062"/>
    </source>
</evidence>
<dbReference type="InterPro" id="IPR014729">
    <property type="entry name" value="Rossmann-like_a/b/a_fold"/>
</dbReference>
<accession>I3Y784</accession>
<sequence length="157" mass="17078">MNAGEYTHLLVAVDFEPESEVVVARAQRLRHLTGARLTLLHVIEHIPPSMEYLTLGYSGEIALPENRELEAELLAVAVRQMDELGEQLDVAAPDRLVRVGATGHVIDDVAEELGADLVILGRHGRHGLLGLFGSTARTVLRHSTCDVLCVKIDEGST</sequence>
<keyword evidence="8" id="KW-1185">Reference proteome</keyword>
<dbReference type="PANTHER" id="PTHR46268:SF23">
    <property type="entry name" value="UNIVERSAL STRESS PROTEIN A-RELATED"/>
    <property type="match status" value="1"/>
</dbReference>
<gene>
    <name evidence="7" type="ordered locus">Thivi_0810</name>
</gene>
<dbReference type="InterPro" id="IPR006015">
    <property type="entry name" value="Universal_stress_UspA"/>
</dbReference>
<evidence type="ECO:0000259" key="6">
    <source>
        <dbReference type="Pfam" id="PF00582"/>
    </source>
</evidence>
<name>I3Y784_THIV6</name>
<evidence type="ECO:0000256" key="5">
    <source>
        <dbReference type="PIRNR" id="PIRNR006276"/>
    </source>
</evidence>
<evidence type="ECO:0000256" key="2">
    <source>
        <dbReference type="ARBA" id="ARBA00008791"/>
    </source>
</evidence>
<dbReference type="Proteomes" id="UP000006062">
    <property type="component" value="Chromosome"/>
</dbReference>
<dbReference type="KEGG" id="tvi:Thivi_0810"/>
<reference evidence="7 8" key="1">
    <citation type="submission" date="2012-06" db="EMBL/GenBank/DDBJ databases">
        <title>Complete sequence of Thiocystis violascens DSM 198.</title>
        <authorList>
            <consortium name="US DOE Joint Genome Institute"/>
            <person name="Lucas S."/>
            <person name="Han J."/>
            <person name="Lapidus A."/>
            <person name="Cheng J.-F."/>
            <person name="Goodwin L."/>
            <person name="Pitluck S."/>
            <person name="Peters L."/>
            <person name="Ovchinnikova G."/>
            <person name="Teshima H."/>
            <person name="Detter J.C."/>
            <person name="Han C."/>
            <person name="Tapia R."/>
            <person name="Land M."/>
            <person name="Hauser L."/>
            <person name="Kyrpides N."/>
            <person name="Ivanova N."/>
            <person name="Pagani I."/>
            <person name="Vogl K."/>
            <person name="Liu Z."/>
            <person name="Frigaard N.-U."/>
            <person name="Bryant D."/>
            <person name="Woyke T."/>
        </authorList>
    </citation>
    <scope>NUCLEOTIDE SEQUENCE [LARGE SCALE GENOMIC DNA]</scope>
    <source>
        <strain evidence="8">ATCC 17096 / DSM 198 / 6111</strain>
    </source>
</reference>
<dbReference type="PANTHER" id="PTHR46268">
    <property type="entry name" value="STRESS RESPONSE PROTEIN NHAX"/>
    <property type="match status" value="1"/>
</dbReference>
<evidence type="ECO:0000256" key="3">
    <source>
        <dbReference type="ARBA" id="ARBA00011738"/>
    </source>
</evidence>
<feature type="domain" description="UspA" evidence="6">
    <location>
        <begin position="6"/>
        <end position="151"/>
    </location>
</feature>
<dbReference type="HOGENOM" id="CLU_049301_11_3_6"/>
<dbReference type="GO" id="GO:0005737">
    <property type="term" value="C:cytoplasm"/>
    <property type="evidence" value="ECO:0007669"/>
    <property type="project" value="UniProtKB-SubCell"/>
</dbReference>
<dbReference type="PIRSF" id="PIRSF006276">
    <property type="entry name" value="UspA"/>
    <property type="match status" value="1"/>
</dbReference>
<protein>
    <recommendedName>
        <fullName evidence="5">Universal stress protein</fullName>
    </recommendedName>
</protein>
<dbReference type="PRINTS" id="PR01438">
    <property type="entry name" value="UNVRSLSTRESS"/>
</dbReference>
<keyword evidence="4 5" id="KW-0963">Cytoplasm</keyword>
<dbReference type="STRING" id="765911.Thivi_0810"/>
<evidence type="ECO:0000313" key="7">
    <source>
        <dbReference type="EMBL" id="AFL72852.1"/>
    </source>
</evidence>
<organism evidence="7 8">
    <name type="scientific">Thiocystis violascens (strain ATCC 17096 / DSM 198 / 6111)</name>
    <name type="common">Chromatium violascens</name>
    <dbReference type="NCBI Taxonomy" id="765911"/>
    <lineage>
        <taxon>Bacteria</taxon>
        <taxon>Pseudomonadati</taxon>
        <taxon>Pseudomonadota</taxon>
        <taxon>Gammaproteobacteria</taxon>
        <taxon>Chromatiales</taxon>
        <taxon>Chromatiaceae</taxon>
        <taxon>Thiocystis</taxon>
    </lineage>
</organism>
<dbReference type="Gene3D" id="3.40.50.620">
    <property type="entry name" value="HUPs"/>
    <property type="match status" value="1"/>
</dbReference>
<dbReference type="InterPro" id="IPR006016">
    <property type="entry name" value="UspA"/>
</dbReference>
<dbReference type="eggNOG" id="COG0589">
    <property type="taxonomic scope" value="Bacteria"/>
</dbReference>
<dbReference type="AlphaFoldDB" id="I3Y784"/>
<dbReference type="Pfam" id="PF00582">
    <property type="entry name" value="Usp"/>
    <property type="match status" value="1"/>
</dbReference>
<comment type="similarity">
    <text evidence="2 5">Belongs to the universal stress protein A family.</text>
</comment>
<proteinExistence type="inferred from homology"/>
<comment type="subcellular location">
    <subcellularLocation>
        <location evidence="1 5">Cytoplasm</location>
    </subcellularLocation>
</comment>
<dbReference type="RefSeq" id="WP_014777343.1">
    <property type="nucleotide sequence ID" value="NC_018012.1"/>
</dbReference>
<dbReference type="SUPFAM" id="SSF52402">
    <property type="entry name" value="Adenine nucleotide alpha hydrolases-like"/>
    <property type="match status" value="1"/>
</dbReference>
<dbReference type="EMBL" id="CP003154">
    <property type="protein sequence ID" value="AFL72852.1"/>
    <property type="molecule type" value="Genomic_DNA"/>
</dbReference>
<evidence type="ECO:0000256" key="4">
    <source>
        <dbReference type="ARBA" id="ARBA00022490"/>
    </source>
</evidence>